<dbReference type="GO" id="GO:0006357">
    <property type="term" value="P:regulation of transcription by RNA polymerase II"/>
    <property type="evidence" value="ECO:0007669"/>
    <property type="project" value="TreeGrafter"/>
</dbReference>
<dbReference type="CDD" id="cd16511">
    <property type="entry name" value="vRING-HC_IRF2BP1-like"/>
    <property type="match status" value="1"/>
</dbReference>
<feature type="compositionally biased region" description="Low complexity" evidence="4">
    <location>
        <begin position="82"/>
        <end position="102"/>
    </location>
</feature>
<feature type="domain" description="IRF-2BP1/2-like middle" evidence="7">
    <location>
        <begin position="209"/>
        <end position="367"/>
    </location>
</feature>
<feature type="region of interest" description="Disordered" evidence="4">
    <location>
        <begin position="391"/>
        <end position="419"/>
    </location>
</feature>
<dbReference type="PANTHER" id="PTHR10816:SF19">
    <property type="entry name" value="PROTEIN INTERACTING WITH TTK69 AND SIN3A, ISOFORM D"/>
    <property type="match status" value="1"/>
</dbReference>
<comment type="subcellular location">
    <subcellularLocation>
        <location evidence="1">Nucleus</location>
    </subcellularLocation>
</comment>
<feature type="region of interest" description="Disordered" evidence="4">
    <location>
        <begin position="205"/>
        <end position="239"/>
    </location>
</feature>
<dbReference type="SUPFAM" id="SSF57850">
    <property type="entry name" value="RING/U-box"/>
    <property type="match status" value="1"/>
</dbReference>
<dbReference type="Proteomes" id="UP001347796">
    <property type="component" value="Unassembled WGS sequence"/>
</dbReference>
<dbReference type="FunFam" id="1.10.10.1580:FF:000001">
    <property type="entry name" value="interferon regulatory factor 2-binding protein 2"/>
    <property type="match status" value="1"/>
</dbReference>
<dbReference type="InterPro" id="IPR044882">
    <property type="entry name" value="I2BP1/2_C3HC4-RING_sf"/>
</dbReference>
<dbReference type="AlphaFoldDB" id="A0AAN8JTB5"/>
<dbReference type="PANTHER" id="PTHR10816">
    <property type="entry name" value="MYELIN TRANSCRIPTION FACTOR 1-RELATED"/>
    <property type="match status" value="1"/>
</dbReference>
<dbReference type="GO" id="GO:0003714">
    <property type="term" value="F:transcription corepressor activity"/>
    <property type="evidence" value="ECO:0007669"/>
    <property type="project" value="TreeGrafter"/>
</dbReference>
<comment type="caution">
    <text evidence="8">The sequence shown here is derived from an EMBL/GenBank/DDBJ whole genome shotgun (WGS) entry which is preliminary data.</text>
</comment>
<organism evidence="8 9">
    <name type="scientific">Patella caerulea</name>
    <name type="common">Rayed Mediterranean limpet</name>
    <dbReference type="NCBI Taxonomy" id="87958"/>
    <lineage>
        <taxon>Eukaryota</taxon>
        <taxon>Metazoa</taxon>
        <taxon>Spiralia</taxon>
        <taxon>Lophotrochozoa</taxon>
        <taxon>Mollusca</taxon>
        <taxon>Gastropoda</taxon>
        <taxon>Patellogastropoda</taxon>
        <taxon>Patelloidea</taxon>
        <taxon>Patellidae</taxon>
        <taxon>Patella</taxon>
    </lineage>
</organism>
<feature type="domain" description="Interferon regulatory factor 2-binding protein 1/2-like zinc finger" evidence="5">
    <location>
        <begin position="8"/>
        <end position="59"/>
    </location>
</feature>
<feature type="region of interest" description="Disordered" evidence="4">
    <location>
        <begin position="82"/>
        <end position="107"/>
    </location>
</feature>
<feature type="compositionally biased region" description="Low complexity" evidence="4">
    <location>
        <begin position="485"/>
        <end position="497"/>
    </location>
</feature>
<dbReference type="Gene3D" id="1.10.10.1580">
    <property type="entry name" value="Interferon regulatory factor 2-binding protein"/>
    <property type="match status" value="1"/>
</dbReference>
<evidence type="ECO:0000313" key="9">
    <source>
        <dbReference type="Proteomes" id="UP001347796"/>
    </source>
</evidence>
<feature type="compositionally biased region" description="Polar residues" evidence="4">
    <location>
        <begin position="216"/>
        <end position="235"/>
    </location>
</feature>
<feature type="domain" description="Interferon regulatory factor 2-binding protein 1/2-like C3HC4 zinc finger" evidence="6">
    <location>
        <begin position="538"/>
        <end position="609"/>
    </location>
</feature>
<gene>
    <name evidence="8" type="ORF">SNE40_009333</name>
</gene>
<dbReference type="Pfam" id="PF25457">
    <property type="entry name" value="IRF-2BP1_2_M"/>
    <property type="match status" value="1"/>
</dbReference>
<dbReference type="InterPro" id="IPR058682">
    <property type="entry name" value="IRF-2BP1/2-like_M"/>
</dbReference>
<comment type="similarity">
    <text evidence="2">Belongs to the IRF2BP family.</text>
</comment>
<dbReference type="Pfam" id="PF11261">
    <property type="entry name" value="IRF-2BP1_2"/>
    <property type="match status" value="1"/>
</dbReference>
<dbReference type="Pfam" id="PF25454">
    <property type="entry name" value="zf-C3HC4_IRF-2BP1_2"/>
    <property type="match status" value="1"/>
</dbReference>
<reference evidence="8 9" key="1">
    <citation type="submission" date="2024-01" db="EMBL/GenBank/DDBJ databases">
        <title>The genome of the rayed Mediterranean limpet Patella caerulea (Linnaeus, 1758).</title>
        <authorList>
            <person name="Anh-Thu Weber A."/>
            <person name="Halstead-Nussloch G."/>
        </authorList>
    </citation>
    <scope>NUCLEOTIDE SEQUENCE [LARGE SCALE GENOMIC DNA]</scope>
    <source>
        <strain evidence="8">AATW-2023a</strain>
        <tissue evidence="8">Whole specimen</tissue>
    </source>
</reference>
<evidence type="ECO:0000259" key="7">
    <source>
        <dbReference type="Pfam" id="PF25457"/>
    </source>
</evidence>
<evidence type="ECO:0000259" key="6">
    <source>
        <dbReference type="Pfam" id="PF25454"/>
    </source>
</evidence>
<dbReference type="EMBL" id="JAZGQO010000007">
    <property type="protein sequence ID" value="KAK6181494.1"/>
    <property type="molecule type" value="Genomic_DNA"/>
</dbReference>
<sequence>MAMPHRSQRQHCYLCDLPRTPWAMLHDFSEAVCRGCVNYEGPDRIEMVIDAARQMKRSHGVQEMYPKYSGSVSAVYGTRVGTSASGSSTSGTPGPGGPINSSENNYNMDPPSLRIHQGHIPTSPERYSVHDLRQVRNMTEIPGNAVRLANGSMSHNIHDHHLSEMHRVNTVVPRSTGMTIHSIRTGQAPSLPVRGIMTSHALMSKRVESEEDESSGHSNTEDSGVGSSKTSSGEDQSMARPVIVKETIGVLMTCAPFKVRFKKEHTLTGRVFAFDACAKPGFNHEMKIFIEYPLGSSSIYSSASGVVKQMYQDSMKDFGKTLSSGLKYLEYEMKPGGGDWRLLVELFTEGLRNFKEMPKRDMLPSPYHDNSLPPLPCLSALARISVPMIQSSKSDGLSRKRKASPGMDGDGSSKLKDDHKRHMWLATSSEDQKYNATTVAYTGISSSTSVSPNGHMPTSPDTGIPPNGSSPMAALMTVTRNLTKSNSSGSNNEGHNSLQSAQNSGQSHVHSVPTMGPVSDAGIGSTMPESTVSNPDALRCTLCEERLEDTHFVQCPSVIEHKFCFPCSKDSIKRQGAGAEVYCPSNKKCPLAGSNVPWAFMPGEIVTILGEHYGEVKVKKEHDG</sequence>
<evidence type="ECO:0000256" key="4">
    <source>
        <dbReference type="SAM" id="MobiDB-lite"/>
    </source>
</evidence>
<accession>A0AAN8JTB5</accession>
<proteinExistence type="inferred from homology"/>
<keyword evidence="3" id="KW-0539">Nucleus</keyword>
<evidence type="ECO:0000256" key="2">
    <source>
        <dbReference type="ARBA" id="ARBA00010802"/>
    </source>
</evidence>
<name>A0AAN8JTB5_PATCE</name>
<evidence type="ECO:0000256" key="1">
    <source>
        <dbReference type="ARBA" id="ARBA00004123"/>
    </source>
</evidence>
<evidence type="ECO:0000256" key="3">
    <source>
        <dbReference type="ARBA" id="ARBA00023242"/>
    </source>
</evidence>
<dbReference type="InterPro" id="IPR022750">
    <property type="entry name" value="IRF-2BP1_2-like_Znf"/>
</dbReference>
<feature type="region of interest" description="Disordered" evidence="4">
    <location>
        <begin position="446"/>
        <end position="531"/>
    </location>
</feature>
<protein>
    <submittedName>
        <fullName evidence="8">Uncharacterized protein</fullName>
    </submittedName>
</protein>
<evidence type="ECO:0000259" key="5">
    <source>
        <dbReference type="Pfam" id="PF11261"/>
    </source>
</evidence>
<keyword evidence="9" id="KW-1185">Reference proteome</keyword>
<dbReference type="InterPro" id="IPR057414">
    <property type="entry name" value="Zf-C3HC4_IRF-2BP1_2"/>
</dbReference>
<feature type="compositionally biased region" description="Polar residues" evidence="4">
    <location>
        <begin position="498"/>
        <end position="509"/>
    </location>
</feature>
<evidence type="ECO:0000313" key="8">
    <source>
        <dbReference type="EMBL" id="KAK6181494.1"/>
    </source>
</evidence>
<dbReference type="GO" id="GO:0005634">
    <property type="term" value="C:nucleus"/>
    <property type="evidence" value="ECO:0007669"/>
    <property type="project" value="UniProtKB-SubCell"/>
</dbReference>